<reference evidence="2" key="1">
    <citation type="submission" date="2023-01" db="EMBL/GenBank/DDBJ databases">
        <title>Draft genome sequence of Nocardiopsis sp. LSu2-4 isolated from halophytes.</title>
        <authorList>
            <person name="Duangmal K."/>
            <person name="Chantavorakit T."/>
        </authorList>
    </citation>
    <scope>NUCLEOTIDE SEQUENCE</scope>
    <source>
        <strain evidence="2">LSu2-4</strain>
    </source>
</reference>
<sequence>MRRAIARTAAASLAVGGALTGALLAAGPAAAETILAGHYGTAIGCDMAGRAAVKSDDWTIGYECDHQSKDTWILYLVQGPSPA</sequence>
<gene>
    <name evidence="2" type="ORF">O4U47_23270</name>
</gene>
<evidence type="ECO:0000313" key="3">
    <source>
        <dbReference type="Proteomes" id="UP001165685"/>
    </source>
</evidence>
<protein>
    <recommendedName>
        <fullName evidence="4">Secreted protein</fullName>
    </recommendedName>
</protein>
<dbReference type="RefSeq" id="WP_270680077.1">
    <property type="nucleotide sequence ID" value="NZ_JAQFWP010000055.1"/>
</dbReference>
<dbReference type="EMBL" id="JAQFWP010000055">
    <property type="protein sequence ID" value="MDA2807448.1"/>
    <property type="molecule type" value="Genomic_DNA"/>
</dbReference>
<comment type="caution">
    <text evidence="2">The sequence shown here is derived from an EMBL/GenBank/DDBJ whole genome shotgun (WGS) entry which is preliminary data.</text>
</comment>
<evidence type="ECO:0008006" key="4">
    <source>
        <dbReference type="Google" id="ProtNLM"/>
    </source>
</evidence>
<feature type="signal peptide" evidence="1">
    <location>
        <begin position="1"/>
        <end position="31"/>
    </location>
</feature>
<evidence type="ECO:0000313" key="2">
    <source>
        <dbReference type="EMBL" id="MDA2807448.1"/>
    </source>
</evidence>
<dbReference type="Proteomes" id="UP001165685">
    <property type="component" value="Unassembled WGS sequence"/>
</dbReference>
<proteinExistence type="predicted"/>
<feature type="chain" id="PRO_5046192885" description="Secreted protein" evidence="1">
    <location>
        <begin position="32"/>
        <end position="83"/>
    </location>
</feature>
<organism evidence="2 3">
    <name type="scientific">Nocardiopsis suaedae</name>
    <dbReference type="NCBI Taxonomy" id="3018444"/>
    <lineage>
        <taxon>Bacteria</taxon>
        <taxon>Bacillati</taxon>
        <taxon>Actinomycetota</taxon>
        <taxon>Actinomycetes</taxon>
        <taxon>Streptosporangiales</taxon>
        <taxon>Nocardiopsidaceae</taxon>
        <taxon>Nocardiopsis</taxon>
    </lineage>
</organism>
<keyword evidence="1" id="KW-0732">Signal</keyword>
<keyword evidence="3" id="KW-1185">Reference proteome</keyword>
<name>A0ABT4TRZ6_9ACTN</name>
<evidence type="ECO:0000256" key="1">
    <source>
        <dbReference type="SAM" id="SignalP"/>
    </source>
</evidence>
<accession>A0ABT4TRZ6</accession>